<reference evidence="1" key="2">
    <citation type="journal article" date="2015" name="Fish Shellfish Immunol.">
        <title>Early steps in the European eel (Anguilla anguilla)-Vibrio vulnificus interaction in the gills: Role of the RtxA13 toxin.</title>
        <authorList>
            <person name="Callol A."/>
            <person name="Pajuelo D."/>
            <person name="Ebbesson L."/>
            <person name="Teles M."/>
            <person name="MacKenzie S."/>
            <person name="Amaro C."/>
        </authorList>
    </citation>
    <scope>NUCLEOTIDE SEQUENCE</scope>
</reference>
<accession>A0A0E9TZ54</accession>
<proteinExistence type="predicted"/>
<name>A0A0E9TZ54_ANGAN</name>
<evidence type="ECO:0000313" key="1">
    <source>
        <dbReference type="EMBL" id="JAH58742.1"/>
    </source>
</evidence>
<dbReference type="AlphaFoldDB" id="A0A0E9TZ54"/>
<reference evidence="1" key="1">
    <citation type="submission" date="2014-11" db="EMBL/GenBank/DDBJ databases">
        <authorList>
            <person name="Amaro Gonzalez C."/>
        </authorList>
    </citation>
    <scope>NUCLEOTIDE SEQUENCE</scope>
</reference>
<dbReference type="EMBL" id="GBXM01049835">
    <property type="protein sequence ID" value="JAH58742.1"/>
    <property type="molecule type" value="Transcribed_RNA"/>
</dbReference>
<organism evidence="1">
    <name type="scientific">Anguilla anguilla</name>
    <name type="common">European freshwater eel</name>
    <name type="synonym">Muraena anguilla</name>
    <dbReference type="NCBI Taxonomy" id="7936"/>
    <lineage>
        <taxon>Eukaryota</taxon>
        <taxon>Metazoa</taxon>
        <taxon>Chordata</taxon>
        <taxon>Craniata</taxon>
        <taxon>Vertebrata</taxon>
        <taxon>Euteleostomi</taxon>
        <taxon>Actinopterygii</taxon>
        <taxon>Neopterygii</taxon>
        <taxon>Teleostei</taxon>
        <taxon>Anguilliformes</taxon>
        <taxon>Anguillidae</taxon>
        <taxon>Anguilla</taxon>
    </lineage>
</organism>
<sequence>MWQKLNNLQLTLGRKMRKNYRHSPTHTTNNLFILAIPLYGQSLSKIHAVHSSLKLGVNFQPCF</sequence>
<protein>
    <submittedName>
        <fullName evidence="1">Uncharacterized protein</fullName>
    </submittedName>
</protein>